<proteinExistence type="predicted"/>
<evidence type="ECO:0000313" key="2">
    <source>
        <dbReference type="EMBL" id="CAD5212471.1"/>
    </source>
</evidence>
<feature type="signal peptide" evidence="1">
    <location>
        <begin position="1"/>
        <end position="16"/>
    </location>
</feature>
<feature type="chain" id="PRO_5036408274" evidence="1">
    <location>
        <begin position="17"/>
        <end position="134"/>
    </location>
</feature>
<dbReference type="AlphaFoldDB" id="A0A811K9P4"/>
<evidence type="ECO:0000256" key="1">
    <source>
        <dbReference type="SAM" id="SignalP"/>
    </source>
</evidence>
<keyword evidence="1" id="KW-0732">Signal</keyword>
<accession>A0A811K9P4</accession>
<comment type="caution">
    <text evidence="2">The sequence shown here is derived from an EMBL/GenBank/DDBJ whole genome shotgun (WGS) entry which is preliminary data.</text>
</comment>
<protein>
    <submittedName>
        <fullName evidence="2">Uncharacterized protein</fullName>
    </submittedName>
</protein>
<evidence type="ECO:0000313" key="3">
    <source>
        <dbReference type="Proteomes" id="UP000614601"/>
    </source>
</evidence>
<sequence>MKLLLVLFVFFGTVWARRARDIDFYGYLTCQDGSTCLNKECGVDLMIKDGGSIVNIPDNMCSVRRVYDDFRFHIKCKPKGYDNKKYTFYIKYYGRCGRNNQWAERHSPVPVHNGQHPVMAYVGEVNIPRETIEE</sequence>
<name>A0A811K9P4_9BILA</name>
<organism evidence="2 3">
    <name type="scientific">Bursaphelenchus okinawaensis</name>
    <dbReference type="NCBI Taxonomy" id="465554"/>
    <lineage>
        <taxon>Eukaryota</taxon>
        <taxon>Metazoa</taxon>
        <taxon>Ecdysozoa</taxon>
        <taxon>Nematoda</taxon>
        <taxon>Chromadorea</taxon>
        <taxon>Rhabditida</taxon>
        <taxon>Tylenchina</taxon>
        <taxon>Tylenchomorpha</taxon>
        <taxon>Aphelenchoidea</taxon>
        <taxon>Aphelenchoididae</taxon>
        <taxon>Bursaphelenchus</taxon>
    </lineage>
</organism>
<gene>
    <name evidence="2" type="ORF">BOKJ2_LOCUS4272</name>
</gene>
<dbReference type="Proteomes" id="UP000783686">
    <property type="component" value="Unassembled WGS sequence"/>
</dbReference>
<reference evidence="2" key="1">
    <citation type="submission" date="2020-09" db="EMBL/GenBank/DDBJ databases">
        <authorList>
            <person name="Kikuchi T."/>
        </authorList>
    </citation>
    <scope>NUCLEOTIDE SEQUENCE</scope>
    <source>
        <strain evidence="2">SH1</strain>
    </source>
</reference>
<dbReference type="EMBL" id="CAJFCW020000002">
    <property type="protein sequence ID" value="CAG9096198.1"/>
    <property type="molecule type" value="Genomic_DNA"/>
</dbReference>
<dbReference type="OrthoDB" id="10534208at2759"/>
<keyword evidence="3" id="KW-1185">Reference proteome</keyword>
<dbReference type="EMBL" id="CAJFDH010000002">
    <property type="protein sequence ID" value="CAD5212471.1"/>
    <property type="molecule type" value="Genomic_DNA"/>
</dbReference>
<dbReference type="Proteomes" id="UP000614601">
    <property type="component" value="Unassembled WGS sequence"/>
</dbReference>